<keyword evidence="2" id="KW-0418">Kinase</keyword>
<keyword evidence="2" id="KW-0723">Serine/threonine-protein kinase</keyword>
<organism evidence="2">
    <name type="scientific">uncultured bacterium contig00043</name>
    <dbReference type="NCBI Taxonomy" id="1181530"/>
    <lineage>
        <taxon>Bacteria</taxon>
        <taxon>environmental samples</taxon>
    </lineage>
</organism>
<dbReference type="GO" id="GO:0120147">
    <property type="term" value="F:formylglycine-generating oxidase activity"/>
    <property type="evidence" value="ECO:0007669"/>
    <property type="project" value="TreeGrafter"/>
</dbReference>
<feature type="domain" description="Sulfatase-modifying factor enzyme-like" evidence="1">
    <location>
        <begin position="240"/>
        <end position="461"/>
    </location>
</feature>
<dbReference type="InterPro" id="IPR016187">
    <property type="entry name" value="CTDL_fold"/>
</dbReference>
<dbReference type="Gene3D" id="3.90.1580.10">
    <property type="entry name" value="paralog of FGE (formylglycine-generating enzyme)"/>
    <property type="match status" value="1"/>
</dbReference>
<dbReference type="EMBL" id="JQ844203">
    <property type="protein sequence ID" value="AGS52631.1"/>
    <property type="molecule type" value="Genomic_DNA"/>
</dbReference>
<reference evidence="2" key="1">
    <citation type="submission" date="2012-03" db="EMBL/GenBank/DDBJ databases">
        <title>Functional metagenomics reveals considerable lignocellulase gene clusters in the gut microbiome of a wood-feeding higher termite.</title>
        <authorList>
            <person name="Liu N."/>
        </authorList>
    </citation>
    <scope>NUCLEOTIDE SEQUENCE</scope>
</reference>
<dbReference type="GO" id="GO:0004674">
    <property type="term" value="F:protein serine/threonine kinase activity"/>
    <property type="evidence" value="ECO:0007669"/>
    <property type="project" value="UniProtKB-KW"/>
</dbReference>
<dbReference type="InterPro" id="IPR005532">
    <property type="entry name" value="SUMF_dom"/>
</dbReference>
<dbReference type="AlphaFoldDB" id="A0A806KLG2"/>
<name>A0A806KLG2_9BACT</name>
<protein>
    <submittedName>
        <fullName evidence="2">Serine/threonine protein kinase</fullName>
    </submittedName>
</protein>
<proteinExistence type="predicted"/>
<evidence type="ECO:0000313" key="2">
    <source>
        <dbReference type="EMBL" id="AGS52631.1"/>
    </source>
</evidence>
<sequence length="464" mass="53665">MKRLFIIFFFIITLQIAHCNDFYAGCLLFDKNAVLVKPNFEEGLFDLQTDDFFSLYNYEAYLKYIKLTKEYYYRHDLGGNGTNLIRTVIWVLKKLQNEKFQKPVNEIHLWIFTDGMDNSLSRSARFKAINELKIEIERAKNNIIPIFIHVVEVRPNNDYFSGLERPGYNELYALAGSGQIFELYQFKDQQSQANRLLNKIVAANGQYACFFMIDRSLSLKGTYDDIENVLITVGDKISKNGFVKIPTGKFIMGAEGFEADESPAHEVEIDSFFLGVTPVTEAQWYKLMGTAQEAERYKNSNKPKTNVSFYGSVLYCNRKSIVEKKKPAYDEKTFMRIPGANGYYLPSESQMQYAARAETTSVYYTPTITKEAYNLTGELTDVGQFAPNPWGIFDLIGSIRQWTDDFYDKYRIETNFTPPSTGSSKMCYGASFKDSKELYRVTYRFFHEPDFSDEFLGFRIAYSE</sequence>
<accession>A0A806KLG2</accession>
<dbReference type="PANTHER" id="PTHR23150">
    <property type="entry name" value="SULFATASE MODIFYING FACTOR 1, 2"/>
    <property type="match status" value="1"/>
</dbReference>
<dbReference type="SUPFAM" id="SSF56436">
    <property type="entry name" value="C-type lectin-like"/>
    <property type="match status" value="1"/>
</dbReference>
<dbReference type="InterPro" id="IPR051043">
    <property type="entry name" value="Sulfatase_Mod_Factor_Kinase"/>
</dbReference>
<dbReference type="InterPro" id="IPR042095">
    <property type="entry name" value="SUMF_sf"/>
</dbReference>
<dbReference type="Pfam" id="PF03781">
    <property type="entry name" value="FGE-sulfatase"/>
    <property type="match status" value="1"/>
</dbReference>
<evidence type="ECO:0000259" key="1">
    <source>
        <dbReference type="Pfam" id="PF03781"/>
    </source>
</evidence>
<dbReference type="PANTHER" id="PTHR23150:SF19">
    <property type="entry name" value="FORMYLGLYCINE-GENERATING ENZYME"/>
    <property type="match status" value="1"/>
</dbReference>
<keyword evidence="2" id="KW-0808">Transferase</keyword>